<evidence type="ECO:0000256" key="2">
    <source>
        <dbReference type="SAM" id="MobiDB-lite"/>
    </source>
</evidence>
<keyword evidence="5" id="KW-1185">Reference proteome</keyword>
<reference evidence="4" key="1">
    <citation type="submission" date="2021-12" db="EMBL/GenBank/DDBJ databases">
        <title>Discovery of the Pendulisporaceae a myxobacterial family with distinct sporulation behavior and unique specialized metabolism.</title>
        <authorList>
            <person name="Garcia R."/>
            <person name="Popoff A."/>
            <person name="Bader C.D."/>
            <person name="Loehr J."/>
            <person name="Walesch S."/>
            <person name="Walt C."/>
            <person name="Boldt J."/>
            <person name="Bunk B."/>
            <person name="Haeckl F.J.F.P.J."/>
            <person name="Gunesch A.P."/>
            <person name="Birkelbach J."/>
            <person name="Nuebel U."/>
            <person name="Pietschmann T."/>
            <person name="Bach T."/>
            <person name="Mueller R."/>
        </authorList>
    </citation>
    <scope>NUCLEOTIDE SEQUENCE</scope>
    <source>
        <strain evidence="4">MSr11367</strain>
    </source>
</reference>
<evidence type="ECO:0000256" key="3">
    <source>
        <dbReference type="SAM" id="SignalP"/>
    </source>
</evidence>
<evidence type="ECO:0000256" key="1">
    <source>
        <dbReference type="SAM" id="Coils"/>
    </source>
</evidence>
<keyword evidence="1" id="KW-0175">Coiled coil</keyword>
<gene>
    <name evidence="4" type="ORF">LVJ94_18265</name>
</gene>
<dbReference type="RefSeq" id="WP_394838838.1">
    <property type="nucleotide sequence ID" value="NZ_CP089929.1"/>
</dbReference>
<feature type="region of interest" description="Disordered" evidence="2">
    <location>
        <begin position="251"/>
        <end position="291"/>
    </location>
</feature>
<evidence type="ECO:0000313" key="4">
    <source>
        <dbReference type="EMBL" id="WXB09167.1"/>
    </source>
</evidence>
<name>A0ABZ2LEH2_9BACT</name>
<feature type="chain" id="PRO_5046803024" description="Dihydrolipoamide acetyltransferase" evidence="3">
    <location>
        <begin position="18"/>
        <end position="291"/>
    </location>
</feature>
<dbReference type="Proteomes" id="UP001374803">
    <property type="component" value="Chromosome"/>
</dbReference>
<evidence type="ECO:0000313" key="5">
    <source>
        <dbReference type="Proteomes" id="UP001374803"/>
    </source>
</evidence>
<feature type="coiled-coil region" evidence="1">
    <location>
        <begin position="81"/>
        <end position="108"/>
    </location>
</feature>
<protein>
    <recommendedName>
        <fullName evidence="6">Dihydrolipoamide acetyltransferase</fullName>
    </recommendedName>
</protein>
<feature type="compositionally biased region" description="Low complexity" evidence="2">
    <location>
        <begin position="21"/>
        <end position="77"/>
    </location>
</feature>
<accession>A0ABZ2LEH2</accession>
<proteinExistence type="predicted"/>
<feature type="signal peptide" evidence="3">
    <location>
        <begin position="1"/>
        <end position="17"/>
    </location>
</feature>
<dbReference type="EMBL" id="CP089983">
    <property type="protein sequence ID" value="WXB09167.1"/>
    <property type="molecule type" value="Genomic_DNA"/>
</dbReference>
<feature type="compositionally biased region" description="Low complexity" evidence="2">
    <location>
        <begin position="252"/>
        <end position="284"/>
    </location>
</feature>
<sequence length="291" mass="29167">MGLTFLLSVAVSFSVIAQQPTATKGDGKAGTAKDGGATSTASPAGQAAATGGAAAGAAKDGGAPVGATGTATGSASGQMDGQTYAVRLRDLEARVDELKDQIGRSHRRLALLSDTIMTQGAGGSRSEITFHNEMSSAFKLTRALVTLDGAVQYNRQDETGALADQKDVPIFSGSVPAGDHTISVVLNFQGNGYGVFTYLRGYKFEVKSSHSFTAVEGKTMTVDATALEKGGVTTPLEQRPTIEWHEKVQSLGAQPVPAGAAPGGATAPAAAPAPAGSASGSVGVSVGGGKK</sequence>
<feature type="region of interest" description="Disordered" evidence="2">
    <location>
        <begin position="21"/>
        <end position="78"/>
    </location>
</feature>
<organism evidence="4 5">
    <name type="scientific">Pendulispora rubella</name>
    <dbReference type="NCBI Taxonomy" id="2741070"/>
    <lineage>
        <taxon>Bacteria</taxon>
        <taxon>Pseudomonadati</taxon>
        <taxon>Myxococcota</taxon>
        <taxon>Myxococcia</taxon>
        <taxon>Myxococcales</taxon>
        <taxon>Sorangiineae</taxon>
        <taxon>Pendulisporaceae</taxon>
        <taxon>Pendulispora</taxon>
    </lineage>
</organism>
<keyword evidence="3" id="KW-0732">Signal</keyword>
<evidence type="ECO:0008006" key="6">
    <source>
        <dbReference type="Google" id="ProtNLM"/>
    </source>
</evidence>